<gene>
    <name evidence="1" type="ORF">NG799_19445</name>
</gene>
<sequence length="82" mass="9311">MPFRSQFEEIAQEKGIERGTLRNQRENTLEVLQVRFGEVPPEVVEAVNGIEDLPTLTQLFREAIAIGSVAQFQELLNEVREG</sequence>
<keyword evidence="2" id="KW-1185">Reference proteome</keyword>
<dbReference type="RefSeq" id="WP_368007997.1">
    <property type="nucleotide sequence ID" value="NZ_JAMXFF010000032.1"/>
</dbReference>
<dbReference type="Proteomes" id="UP001525890">
    <property type="component" value="Unassembled WGS sequence"/>
</dbReference>
<proteinExistence type="predicted"/>
<evidence type="ECO:0008006" key="3">
    <source>
        <dbReference type="Google" id="ProtNLM"/>
    </source>
</evidence>
<evidence type="ECO:0000313" key="2">
    <source>
        <dbReference type="Proteomes" id="UP001525890"/>
    </source>
</evidence>
<evidence type="ECO:0000313" key="1">
    <source>
        <dbReference type="EMBL" id="MCT7968488.1"/>
    </source>
</evidence>
<protein>
    <recommendedName>
        <fullName evidence="3">DUF4351 domain-containing protein</fullName>
    </recommendedName>
</protein>
<comment type="caution">
    <text evidence="1">The sequence shown here is derived from an EMBL/GenBank/DDBJ whole genome shotgun (WGS) entry which is preliminary data.</text>
</comment>
<name>A0ABT2MUR7_9CYAN</name>
<organism evidence="1 2">
    <name type="scientific">Laspinema palackyanum D2a</name>
    <dbReference type="NCBI Taxonomy" id="2953684"/>
    <lineage>
        <taxon>Bacteria</taxon>
        <taxon>Bacillati</taxon>
        <taxon>Cyanobacteriota</taxon>
        <taxon>Cyanophyceae</taxon>
        <taxon>Oscillatoriophycideae</taxon>
        <taxon>Oscillatoriales</taxon>
        <taxon>Laspinemataceae</taxon>
        <taxon>Laspinema</taxon>
        <taxon>Laspinema palackyanum</taxon>
    </lineage>
</organism>
<dbReference type="EMBL" id="JAMXFF010000032">
    <property type="protein sequence ID" value="MCT7968488.1"/>
    <property type="molecule type" value="Genomic_DNA"/>
</dbReference>
<accession>A0ABT2MUR7</accession>
<reference evidence="1 2" key="1">
    <citation type="journal article" date="2022" name="Front. Microbiol.">
        <title>High genomic differentiation and limited gene flow indicate recent cryptic speciation within the genus Laspinema (cyanobacteria).</title>
        <authorList>
            <person name="Stanojkovic A."/>
            <person name="Skoupy S."/>
            <person name="Skaloud P."/>
            <person name="Dvorak P."/>
        </authorList>
    </citation>
    <scope>NUCLEOTIDE SEQUENCE [LARGE SCALE GENOMIC DNA]</scope>
    <source>
        <strain evidence="1 2">D2a</strain>
    </source>
</reference>